<feature type="domain" description="Major facilitator superfamily (MFS) profile" evidence="11">
    <location>
        <begin position="20"/>
        <end position="470"/>
    </location>
</feature>
<dbReference type="GO" id="GO:0015144">
    <property type="term" value="F:carbohydrate transmembrane transporter activity"/>
    <property type="evidence" value="ECO:0007669"/>
    <property type="project" value="InterPro"/>
</dbReference>
<dbReference type="InterPro" id="IPR005829">
    <property type="entry name" value="Sugar_transporter_CS"/>
</dbReference>
<keyword evidence="5 10" id="KW-0812">Transmembrane</keyword>
<dbReference type="InterPro" id="IPR005828">
    <property type="entry name" value="MFS_sugar_transport-like"/>
</dbReference>
<evidence type="ECO:0000256" key="3">
    <source>
        <dbReference type="ARBA" id="ARBA00022448"/>
    </source>
</evidence>
<dbReference type="PROSITE" id="PS00216">
    <property type="entry name" value="SUGAR_TRANSPORT_1"/>
    <property type="match status" value="1"/>
</dbReference>
<dbReference type="InterPro" id="IPR045262">
    <property type="entry name" value="STP/PLT_plant"/>
</dbReference>
<dbReference type="AlphaFoldDB" id="A0AAN9R6S7"/>
<dbReference type="Pfam" id="PF00083">
    <property type="entry name" value="Sugar_tr"/>
    <property type="match status" value="1"/>
</dbReference>
<keyword evidence="6" id="KW-0769">Symport</keyword>
<comment type="similarity">
    <text evidence="2 9">Belongs to the major facilitator superfamily. Sugar transporter (TC 2.A.1.1) family.</text>
</comment>
<dbReference type="PRINTS" id="PR00171">
    <property type="entry name" value="SUGRTRNSPORT"/>
</dbReference>
<feature type="transmembrane region" description="Helical" evidence="10">
    <location>
        <begin position="173"/>
        <end position="196"/>
    </location>
</feature>
<feature type="transmembrane region" description="Helical" evidence="10">
    <location>
        <begin position="441"/>
        <end position="466"/>
    </location>
</feature>
<gene>
    <name evidence="12" type="ORF">VNO77_01961</name>
</gene>
<reference evidence="12 13" key="1">
    <citation type="submission" date="2024-01" db="EMBL/GenBank/DDBJ databases">
        <title>The genomes of 5 underutilized Papilionoideae crops provide insights into root nodulation and disease resistanc.</title>
        <authorList>
            <person name="Jiang F."/>
        </authorList>
    </citation>
    <scope>NUCLEOTIDE SEQUENCE [LARGE SCALE GENOMIC DNA]</scope>
    <source>
        <strain evidence="12">LVBAO_FW01</strain>
        <tissue evidence="12">Leaves</tissue>
    </source>
</reference>
<dbReference type="PROSITE" id="PS00217">
    <property type="entry name" value="SUGAR_TRANSPORT_2"/>
    <property type="match status" value="1"/>
</dbReference>
<accession>A0AAN9R6S7</accession>
<comment type="subcellular location">
    <subcellularLocation>
        <location evidence="1">Membrane</location>
        <topology evidence="1">Multi-pass membrane protein</topology>
    </subcellularLocation>
</comment>
<dbReference type="InterPro" id="IPR020846">
    <property type="entry name" value="MFS_dom"/>
</dbReference>
<dbReference type="PANTHER" id="PTHR23500">
    <property type="entry name" value="SOLUTE CARRIER FAMILY 2, FACILITATED GLUCOSE TRANSPORTER"/>
    <property type="match status" value="1"/>
</dbReference>
<proteinExistence type="inferred from homology"/>
<dbReference type="InterPro" id="IPR036259">
    <property type="entry name" value="MFS_trans_sf"/>
</dbReference>
<dbReference type="Proteomes" id="UP001367508">
    <property type="component" value="Unassembled WGS sequence"/>
</dbReference>
<dbReference type="InterPro" id="IPR003663">
    <property type="entry name" value="Sugar/inositol_transpt"/>
</dbReference>
<feature type="transmembrane region" description="Helical" evidence="10">
    <location>
        <begin position="374"/>
        <end position="396"/>
    </location>
</feature>
<feature type="transmembrane region" description="Helical" evidence="10">
    <location>
        <begin position="12"/>
        <end position="33"/>
    </location>
</feature>
<evidence type="ECO:0000256" key="9">
    <source>
        <dbReference type="RuleBase" id="RU003346"/>
    </source>
</evidence>
<dbReference type="Gene3D" id="1.20.1250.20">
    <property type="entry name" value="MFS general substrate transporter like domains"/>
    <property type="match status" value="1"/>
</dbReference>
<evidence type="ECO:0000259" key="11">
    <source>
        <dbReference type="PROSITE" id="PS50850"/>
    </source>
</evidence>
<keyword evidence="7 10" id="KW-1133">Transmembrane helix</keyword>
<evidence type="ECO:0000256" key="6">
    <source>
        <dbReference type="ARBA" id="ARBA00022847"/>
    </source>
</evidence>
<dbReference type="FunFam" id="1.20.1250.20:FF:000025">
    <property type="entry name" value="probable polyol transporter 4"/>
    <property type="match status" value="1"/>
</dbReference>
<keyword evidence="13" id="KW-1185">Reference proteome</keyword>
<dbReference type="SUPFAM" id="SSF103473">
    <property type="entry name" value="MFS general substrate transporter"/>
    <property type="match status" value="1"/>
</dbReference>
<feature type="transmembrane region" description="Helical" evidence="10">
    <location>
        <begin position="315"/>
        <end position="336"/>
    </location>
</feature>
<evidence type="ECO:0000256" key="2">
    <source>
        <dbReference type="ARBA" id="ARBA00010992"/>
    </source>
</evidence>
<feature type="transmembrane region" description="Helical" evidence="10">
    <location>
        <begin position="87"/>
        <end position="105"/>
    </location>
</feature>
<evidence type="ECO:0000313" key="12">
    <source>
        <dbReference type="EMBL" id="KAK7359989.1"/>
    </source>
</evidence>
<sequence>MEQVGKEDEKITFNRYAFACSVVASMASIISGYDTGVMSGAMIFIKEDLGISDTQQEVLAGILNLCALVGSLAAGRTSDYIGRRYTIFMASVLFMIGAVLMGYGPNYAILMVGRCVCGVGVGFALMIAPVYSAEISSASSRGFLTSLPELCIGVGILVGYVSNYLLGKLALKLGWRLMLGVAGIPSVGLAFVILTMPESPRWLVMQGRLGNAKKVLLKVSNTTEEAELRFREIKVAVGLDENCNDEVVNANSTQKPHQGEGVWKELLVRPTPEVRWMLIAAVGIHFFEHATGIEAVMLYSPRIFKKAGVTSKDKLLLTTIGVGITKVTFLVISTFLLDKLGRRRLLQVSVGGMICALSLLGLSLTIVDHSKHQVFWALTLSIVATYAYVAFFNVGLGPVTWVYSSEIFPLRLRAQGASIGVAVNRTMNATVSMSFISIYKAITIGGTFFMFAGISKLAWVFFYFFLPETKGVPLEEMEMVFRKKSRGKNVATETDPKQEA</sequence>
<evidence type="ECO:0000256" key="8">
    <source>
        <dbReference type="ARBA" id="ARBA00023136"/>
    </source>
</evidence>
<protein>
    <recommendedName>
        <fullName evidence="11">Major facilitator superfamily (MFS) profile domain-containing protein</fullName>
    </recommendedName>
</protein>
<dbReference type="EMBL" id="JAYMYQ010000001">
    <property type="protein sequence ID" value="KAK7359989.1"/>
    <property type="molecule type" value="Genomic_DNA"/>
</dbReference>
<evidence type="ECO:0000256" key="10">
    <source>
        <dbReference type="SAM" id="Phobius"/>
    </source>
</evidence>
<keyword evidence="3 9" id="KW-0813">Transport</keyword>
<evidence type="ECO:0000313" key="13">
    <source>
        <dbReference type="Proteomes" id="UP001367508"/>
    </source>
</evidence>
<evidence type="ECO:0000256" key="1">
    <source>
        <dbReference type="ARBA" id="ARBA00004141"/>
    </source>
</evidence>
<dbReference type="GO" id="GO:0016020">
    <property type="term" value="C:membrane"/>
    <property type="evidence" value="ECO:0007669"/>
    <property type="project" value="UniProtKB-SubCell"/>
</dbReference>
<feature type="transmembrane region" description="Helical" evidence="10">
    <location>
        <begin position="348"/>
        <end position="367"/>
    </location>
</feature>
<name>A0AAN9R6S7_CANGL</name>
<evidence type="ECO:0000256" key="5">
    <source>
        <dbReference type="ARBA" id="ARBA00022692"/>
    </source>
</evidence>
<dbReference type="GO" id="GO:0015293">
    <property type="term" value="F:symporter activity"/>
    <property type="evidence" value="ECO:0007669"/>
    <property type="project" value="UniProtKB-KW"/>
</dbReference>
<feature type="transmembrane region" description="Helical" evidence="10">
    <location>
        <begin position="111"/>
        <end position="131"/>
    </location>
</feature>
<feature type="transmembrane region" description="Helical" evidence="10">
    <location>
        <begin position="143"/>
        <end position="161"/>
    </location>
</feature>
<feature type="transmembrane region" description="Helical" evidence="10">
    <location>
        <begin position="58"/>
        <end position="75"/>
    </location>
</feature>
<evidence type="ECO:0000256" key="4">
    <source>
        <dbReference type="ARBA" id="ARBA00022597"/>
    </source>
</evidence>
<comment type="caution">
    <text evidence="12">The sequence shown here is derived from an EMBL/GenBank/DDBJ whole genome shotgun (WGS) entry which is preliminary data.</text>
</comment>
<keyword evidence="4" id="KW-0762">Sugar transport</keyword>
<dbReference type="NCBIfam" id="TIGR00879">
    <property type="entry name" value="SP"/>
    <property type="match status" value="1"/>
</dbReference>
<dbReference type="PANTHER" id="PTHR23500:SF453">
    <property type="entry name" value="POLYOL TRANSPORTER 3-RELATED"/>
    <property type="match status" value="1"/>
</dbReference>
<evidence type="ECO:0000256" key="7">
    <source>
        <dbReference type="ARBA" id="ARBA00022989"/>
    </source>
</evidence>
<keyword evidence="8 10" id="KW-0472">Membrane</keyword>
<organism evidence="12 13">
    <name type="scientific">Canavalia gladiata</name>
    <name type="common">Sword bean</name>
    <name type="synonym">Dolichos gladiatus</name>
    <dbReference type="NCBI Taxonomy" id="3824"/>
    <lineage>
        <taxon>Eukaryota</taxon>
        <taxon>Viridiplantae</taxon>
        <taxon>Streptophyta</taxon>
        <taxon>Embryophyta</taxon>
        <taxon>Tracheophyta</taxon>
        <taxon>Spermatophyta</taxon>
        <taxon>Magnoliopsida</taxon>
        <taxon>eudicotyledons</taxon>
        <taxon>Gunneridae</taxon>
        <taxon>Pentapetalae</taxon>
        <taxon>rosids</taxon>
        <taxon>fabids</taxon>
        <taxon>Fabales</taxon>
        <taxon>Fabaceae</taxon>
        <taxon>Papilionoideae</taxon>
        <taxon>50 kb inversion clade</taxon>
        <taxon>NPAAA clade</taxon>
        <taxon>indigoferoid/millettioid clade</taxon>
        <taxon>Phaseoleae</taxon>
        <taxon>Canavalia</taxon>
    </lineage>
</organism>
<dbReference type="PROSITE" id="PS50850">
    <property type="entry name" value="MFS"/>
    <property type="match status" value="1"/>
</dbReference>